<sequence>MVISNTRLKQAGMGLLLALTAAACAPIDPETGTFVQTASPENATLQKQISVEKVTPILKVSFDRGRADLSDLEKGRILDFAVAQKARYRDVFLLELPPFNDAAGLNEKRFGSIGGFLENQGFRVEPKIVNEAVGDGLRIYREQYVATVSDESCNKGWTRPAGLNYENLPLPHVGCSTASGLVQMISNPKDLVDPAPMGGYDGERAAAAIKAYRSTGADSGS</sequence>
<feature type="signal peptide" evidence="1">
    <location>
        <begin position="1"/>
        <end position="25"/>
    </location>
</feature>
<dbReference type="Proteomes" id="UP001161409">
    <property type="component" value="Unassembled WGS sequence"/>
</dbReference>
<protein>
    <recommendedName>
        <fullName evidence="4">Pilus assembly protein CpaD</fullName>
    </recommendedName>
</protein>
<dbReference type="EMBL" id="BSNF01000006">
    <property type="protein sequence ID" value="GLQ06563.1"/>
    <property type="molecule type" value="Genomic_DNA"/>
</dbReference>
<dbReference type="InterPro" id="IPR019027">
    <property type="entry name" value="Pilus_biogenesis_CpaD-related"/>
</dbReference>
<gene>
    <name evidence="2" type="ORF">GCM10007924_17840</name>
</gene>
<feature type="chain" id="PRO_5045905703" description="Pilus assembly protein CpaD" evidence="1">
    <location>
        <begin position="26"/>
        <end position="221"/>
    </location>
</feature>
<dbReference type="Pfam" id="PF09476">
    <property type="entry name" value="Pilus_CpaD"/>
    <property type="match status" value="1"/>
</dbReference>
<evidence type="ECO:0000313" key="3">
    <source>
        <dbReference type="Proteomes" id="UP001161409"/>
    </source>
</evidence>
<evidence type="ECO:0000256" key="1">
    <source>
        <dbReference type="SAM" id="SignalP"/>
    </source>
</evidence>
<reference evidence="2" key="2">
    <citation type="submission" date="2023-01" db="EMBL/GenBank/DDBJ databases">
        <title>Draft genome sequence of Sneathiella chinensis strain NBRC 103408.</title>
        <authorList>
            <person name="Sun Q."/>
            <person name="Mori K."/>
        </authorList>
    </citation>
    <scope>NUCLEOTIDE SEQUENCE</scope>
    <source>
        <strain evidence="2">NBRC 103408</strain>
    </source>
</reference>
<organism evidence="2 3">
    <name type="scientific">Sneathiella chinensis</name>
    <dbReference type="NCBI Taxonomy" id="349750"/>
    <lineage>
        <taxon>Bacteria</taxon>
        <taxon>Pseudomonadati</taxon>
        <taxon>Pseudomonadota</taxon>
        <taxon>Alphaproteobacteria</taxon>
        <taxon>Sneathiellales</taxon>
        <taxon>Sneathiellaceae</taxon>
        <taxon>Sneathiella</taxon>
    </lineage>
</organism>
<reference evidence="2" key="1">
    <citation type="journal article" date="2014" name="Int. J. Syst. Evol. Microbiol.">
        <title>Complete genome of a new Firmicutes species belonging to the dominant human colonic microbiota ('Ruminococcus bicirculans') reveals two chromosomes and a selective capacity to utilize plant glucans.</title>
        <authorList>
            <consortium name="NISC Comparative Sequencing Program"/>
            <person name="Wegmann U."/>
            <person name="Louis P."/>
            <person name="Goesmann A."/>
            <person name="Henrissat B."/>
            <person name="Duncan S.H."/>
            <person name="Flint H.J."/>
        </authorList>
    </citation>
    <scope>NUCLEOTIDE SEQUENCE</scope>
    <source>
        <strain evidence="2">NBRC 103408</strain>
    </source>
</reference>
<name>A0ABQ5U403_9PROT</name>
<accession>A0ABQ5U403</accession>
<keyword evidence="1" id="KW-0732">Signal</keyword>
<dbReference type="PROSITE" id="PS51257">
    <property type="entry name" value="PROKAR_LIPOPROTEIN"/>
    <property type="match status" value="1"/>
</dbReference>
<proteinExistence type="predicted"/>
<evidence type="ECO:0008006" key="4">
    <source>
        <dbReference type="Google" id="ProtNLM"/>
    </source>
</evidence>
<comment type="caution">
    <text evidence="2">The sequence shown here is derived from an EMBL/GenBank/DDBJ whole genome shotgun (WGS) entry which is preliminary data.</text>
</comment>
<keyword evidence="3" id="KW-1185">Reference proteome</keyword>
<evidence type="ECO:0000313" key="2">
    <source>
        <dbReference type="EMBL" id="GLQ06563.1"/>
    </source>
</evidence>